<reference evidence="3 4" key="1">
    <citation type="submission" date="2024-02" db="EMBL/GenBank/DDBJ databases">
        <authorList>
            <person name="Chen Y."/>
            <person name="Shah S."/>
            <person name="Dougan E. K."/>
            <person name="Thang M."/>
            <person name="Chan C."/>
        </authorList>
    </citation>
    <scope>NUCLEOTIDE SEQUENCE [LARGE SCALE GENOMIC DNA]</scope>
</reference>
<comment type="caution">
    <text evidence="3">The sequence shown here is derived from an EMBL/GenBank/DDBJ whole genome shotgun (WGS) entry which is preliminary data.</text>
</comment>
<evidence type="ECO:0000256" key="1">
    <source>
        <dbReference type="PROSITE-ProRule" id="PRU00339"/>
    </source>
</evidence>
<evidence type="ECO:0000313" key="3">
    <source>
        <dbReference type="EMBL" id="CAK9012296.1"/>
    </source>
</evidence>
<feature type="region of interest" description="Disordered" evidence="2">
    <location>
        <begin position="48"/>
        <end position="144"/>
    </location>
</feature>
<dbReference type="EMBL" id="CAXAMN010005102">
    <property type="protein sequence ID" value="CAK9012296.1"/>
    <property type="molecule type" value="Genomic_DNA"/>
</dbReference>
<sequence length="500" mass="55070">MAWLIQRGEVTVPQLGPESPATDVQQLKNGMNVIAALLRKRNLKARVPLVAETKSKPAKRTAEKEKKGTKPLPKAKPSPKPKPKASPKPKSRASPKPKPKAQSKPAAQPPKQKAEKKPPPNTKQAKAPRVNLPPTVGKGGTKGHGRVFAQLQQNLRLARKAGVKRMSANIVEEMREVTPFDVVLSLRRRTGGMHALSSKMSWNGSFRWRSAAADQMQGWGNLLKIGWLVKQILVNPLSDAPCVRHGAQIRARITAACRDQGKSLDERLLHGPQVHSWVAGSGARCQLIELMVTSMQLGETCVTCSRDSSLYADSGLRVVSDKYQEVEYAISMEDVGQPLPREASGLITWALEEKSVAAHVLKEGLVHLALQKYLVLSKELDMLGPSTESCDAVTLRRTCRLNAAICFLRLSRWHDVISTCSELLAEDAGMVKALYLRGQAHLQLKNLEGAKQDFSHALELDPSNAEIEKKLESCQRALLKADARKESKKERSSNTLDKWS</sequence>
<feature type="compositionally biased region" description="Basic residues" evidence="2">
    <location>
        <begin position="77"/>
        <end position="101"/>
    </location>
</feature>
<dbReference type="Pfam" id="PF00515">
    <property type="entry name" value="TPR_1"/>
    <property type="match status" value="1"/>
</dbReference>
<organism evidence="3 4">
    <name type="scientific">Durusdinium trenchii</name>
    <dbReference type="NCBI Taxonomy" id="1381693"/>
    <lineage>
        <taxon>Eukaryota</taxon>
        <taxon>Sar</taxon>
        <taxon>Alveolata</taxon>
        <taxon>Dinophyceae</taxon>
        <taxon>Suessiales</taxon>
        <taxon>Symbiodiniaceae</taxon>
        <taxon>Durusdinium</taxon>
    </lineage>
</organism>
<dbReference type="Gene3D" id="1.25.40.10">
    <property type="entry name" value="Tetratricopeptide repeat domain"/>
    <property type="match status" value="1"/>
</dbReference>
<dbReference type="InterPro" id="IPR050754">
    <property type="entry name" value="FKBP4/5/8-like"/>
</dbReference>
<dbReference type="SUPFAM" id="SSF48452">
    <property type="entry name" value="TPR-like"/>
    <property type="match status" value="1"/>
</dbReference>
<dbReference type="InterPro" id="IPR011990">
    <property type="entry name" value="TPR-like_helical_dom_sf"/>
</dbReference>
<accession>A0ABP0JD19</accession>
<dbReference type="InterPro" id="IPR019734">
    <property type="entry name" value="TPR_rpt"/>
</dbReference>
<keyword evidence="4" id="KW-1185">Reference proteome</keyword>
<feature type="compositionally biased region" description="Low complexity" evidence="2">
    <location>
        <begin position="102"/>
        <end position="111"/>
    </location>
</feature>
<evidence type="ECO:0008006" key="5">
    <source>
        <dbReference type="Google" id="ProtNLM"/>
    </source>
</evidence>
<gene>
    <name evidence="3" type="ORF">CCMP2556_LOCUS10801</name>
</gene>
<keyword evidence="1" id="KW-0802">TPR repeat</keyword>
<dbReference type="PROSITE" id="PS50005">
    <property type="entry name" value="TPR"/>
    <property type="match status" value="1"/>
</dbReference>
<name>A0ABP0JD19_9DINO</name>
<dbReference type="Proteomes" id="UP001642484">
    <property type="component" value="Unassembled WGS sequence"/>
</dbReference>
<evidence type="ECO:0000313" key="4">
    <source>
        <dbReference type="Proteomes" id="UP001642484"/>
    </source>
</evidence>
<dbReference type="PANTHER" id="PTHR46512">
    <property type="entry name" value="PEPTIDYLPROLYL ISOMERASE"/>
    <property type="match status" value="1"/>
</dbReference>
<protein>
    <recommendedName>
        <fullName evidence="5">Peptidylprolyl isomerase</fullName>
    </recommendedName>
</protein>
<evidence type="ECO:0000256" key="2">
    <source>
        <dbReference type="SAM" id="MobiDB-lite"/>
    </source>
</evidence>
<feature type="repeat" description="TPR" evidence="1">
    <location>
        <begin position="431"/>
        <end position="464"/>
    </location>
</feature>
<dbReference type="SMART" id="SM00028">
    <property type="entry name" value="TPR"/>
    <property type="match status" value="1"/>
</dbReference>
<proteinExistence type="predicted"/>